<dbReference type="AlphaFoldDB" id="A0A286RIN7"/>
<gene>
    <name evidence="1" type="ORF">THTE_3229</name>
</gene>
<sequence length="55" mass="6006">MDHPGLISGPDEQVPLRLRPQPAKLIRIYVPAALTASMDHGFSTFADFSKSKIAL</sequence>
<evidence type="ECO:0000313" key="1">
    <source>
        <dbReference type="EMBL" id="ASV75831.1"/>
    </source>
</evidence>
<reference evidence="1 2" key="1">
    <citation type="journal article" name="Front. Microbiol.">
        <title>Sugar Metabolism of the First Thermophilic Planctomycete Thermogutta terrifontis: Comparative Genomic and Transcriptomic Approaches.</title>
        <authorList>
            <person name="Elcheninov A.G."/>
            <person name="Menzel P."/>
            <person name="Gudbergsdottir S.R."/>
            <person name="Slesarev A.I."/>
            <person name="Kadnikov V.V."/>
            <person name="Krogh A."/>
            <person name="Bonch-Osmolovskaya E.A."/>
            <person name="Peng X."/>
            <person name="Kublanov I.V."/>
        </authorList>
    </citation>
    <scope>NUCLEOTIDE SEQUENCE [LARGE SCALE GENOMIC DNA]</scope>
    <source>
        <strain evidence="1 2">R1</strain>
    </source>
</reference>
<evidence type="ECO:0000313" key="2">
    <source>
        <dbReference type="Proteomes" id="UP000215086"/>
    </source>
</evidence>
<dbReference type="EMBL" id="CP018477">
    <property type="protein sequence ID" value="ASV75831.1"/>
    <property type="molecule type" value="Genomic_DNA"/>
</dbReference>
<accession>A0A286RIN7</accession>
<proteinExistence type="predicted"/>
<keyword evidence="2" id="KW-1185">Reference proteome</keyword>
<organism evidence="1 2">
    <name type="scientific">Thermogutta terrifontis</name>
    <dbReference type="NCBI Taxonomy" id="1331910"/>
    <lineage>
        <taxon>Bacteria</taxon>
        <taxon>Pseudomonadati</taxon>
        <taxon>Planctomycetota</taxon>
        <taxon>Planctomycetia</taxon>
        <taxon>Pirellulales</taxon>
        <taxon>Thermoguttaceae</taxon>
        <taxon>Thermogutta</taxon>
    </lineage>
</organism>
<dbReference type="KEGG" id="ttf:THTE_3229"/>
<protein>
    <submittedName>
        <fullName evidence="1">Uncharacterized protein</fullName>
    </submittedName>
</protein>
<name>A0A286RIN7_9BACT</name>
<dbReference type="Proteomes" id="UP000215086">
    <property type="component" value="Chromosome"/>
</dbReference>